<comment type="caution">
    <text evidence="1">The sequence shown here is derived from an EMBL/GenBank/DDBJ whole genome shotgun (WGS) entry which is preliminary data.</text>
</comment>
<accession>A0A6I1MS19</accession>
<protein>
    <submittedName>
        <fullName evidence="1">Uncharacterized protein</fullName>
    </submittedName>
</protein>
<evidence type="ECO:0000313" key="1">
    <source>
        <dbReference type="EMBL" id="MPQ45258.1"/>
    </source>
</evidence>
<name>A0A6I1MS19_9CLOT</name>
<gene>
    <name evidence="1" type="ORF">GBZ86_16195</name>
</gene>
<sequence>MNKLFEINEIDFYQEEFQDNIFEFEDIIPLIQDFQSEMKLEKIECVDLNDCCGKTKTNFLAELVGVIDKEDNFYTINEAIELLPLNIKDEFLRKLKKDENSISLLEKLIKKTNGILVPFVIQIYKCLGCNKWIINIIE</sequence>
<dbReference type="EMBL" id="WHJC01000540">
    <property type="protein sequence ID" value="MPQ45258.1"/>
    <property type="molecule type" value="Genomic_DNA"/>
</dbReference>
<evidence type="ECO:0000313" key="2">
    <source>
        <dbReference type="Proteomes" id="UP000430345"/>
    </source>
</evidence>
<keyword evidence="2" id="KW-1185">Reference proteome</keyword>
<reference evidence="1 2" key="1">
    <citation type="submission" date="2019-10" db="EMBL/GenBank/DDBJ databases">
        <title>The Genome Sequence of Clostridium tarantellae Isolated from Fish Brain.</title>
        <authorList>
            <person name="Bano L."/>
            <person name="Kiel M."/>
            <person name="Sales G."/>
            <person name="Doxey A.C."/>
            <person name="Mansfield M.J."/>
            <person name="Schiavone M."/>
            <person name="Rossetto O."/>
            <person name="Pirazzini M."/>
            <person name="Dobrindt U."/>
            <person name="Montecucco C."/>
        </authorList>
    </citation>
    <scope>NUCLEOTIDE SEQUENCE [LARGE SCALE GENOMIC DNA]</scope>
    <source>
        <strain evidence="1 2">DSM 3997</strain>
    </source>
</reference>
<organism evidence="1 2">
    <name type="scientific">Clostridium tarantellae</name>
    <dbReference type="NCBI Taxonomy" id="39493"/>
    <lineage>
        <taxon>Bacteria</taxon>
        <taxon>Bacillati</taxon>
        <taxon>Bacillota</taxon>
        <taxon>Clostridia</taxon>
        <taxon>Eubacteriales</taxon>
        <taxon>Clostridiaceae</taxon>
        <taxon>Clostridium</taxon>
    </lineage>
</organism>
<proteinExistence type="predicted"/>
<dbReference type="AlphaFoldDB" id="A0A6I1MS19"/>
<dbReference type="OrthoDB" id="1922292at2"/>
<dbReference type="RefSeq" id="WP_152892377.1">
    <property type="nucleotide sequence ID" value="NZ_WHJC01000540.1"/>
</dbReference>
<dbReference type="Proteomes" id="UP000430345">
    <property type="component" value="Unassembled WGS sequence"/>
</dbReference>